<protein>
    <submittedName>
        <fullName evidence="3">Uncharacterized protein</fullName>
    </submittedName>
</protein>
<feature type="region of interest" description="Disordered" evidence="1">
    <location>
        <begin position="30"/>
        <end position="49"/>
    </location>
</feature>
<accession>A0A7J6KX17</accession>
<organism evidence="3 5">
    <name type="scientific">Perkinsus olseni</name>
    <name type="common">Perkinsus atlanticus</name>
    <dbReference type="NCBI Taxonomy" id="32597"/>
    <lineage>
        <taxon>Eukaryota</taxon>
        <taxon>Sar</taxon>
        <taxon>Alveolata</taxon>
        <taxon>Perkinsozoa</taxon>
        <taxon>Perkinsea</taxon>
        <taxon>Perkinsida</taxon>
        <taxon>Perkinsidae</taxon>
        <taxon>Perkinsus</taxon>
    </lineage>
</organism>
<feature type="compositionally biased region" description="Basic and acidic residues" evidence="1">
    <location>
        <begin position="39"/>
        <end position="49"/>
    </location>
</feature>
<evidence type="ECO:0000313" key="2">
    <source>
        <dbReference type="EMBL" id="KAF4650746.1"/>
    </source>
</evidence>
<reference evidence="4 5" key="1">
    <citation type="submission" date="2020-04" db="EMBL/GenBank/DDBJ databases">
        <title>Perkinsus olseni comparative genomics.</title>
        <authorList>
            <person name="Bogema D.R."/>
        </authorList>
    </citation>
    <scope>NUCLEOTIDE SEQUENCE [LARGE SCALE GENOMIC DNA]</scope>
    <source>
        <strain evidence="2">ATCC PRA-179</strain>
        <strain evidence="3">ATCC PRA-31</strain>
    </source>
</reference>
<dbReference type="Proteomes" id="UP000572268">
    <property type="component" value="Unassembled WGS sequence"/>
</dbReference>
<evidence type="ECO:0000313" key="3">
    <source>
        <dbReference type="EMBL" id="KAF4651893.1"/>
    </source>
</evidence>
<comment type="caution">
    <text evidence="3">The sequence shown here is derived from an EMBL/GenBank/DDBJ whole genome shotgun (WGS) entry which is preliminary data.</text>
</comment>
<dbReference type="AlphaFoldDB" id="A0A7J6KX17"/>
<dbReference type="EMBL" id="JABANN010000983">
    <property type="protein sequence ID" value="KAF4651893.1"/>
    <property type="molecule type" value="Genomic_DNA"/>
</dbReference>
<evidence type="ECO:0000313" key="5">
    <source>
        <dbReference type="Proteomes" id="UP000572268"/>
    </source>
</evidence>
<dbReference type="Proteomes" id="UP000570595">
    <property type="component" value="Unassembled WGS sequence"/>
</dbReference>
<sequence length="294" mass="32822">MMSGTNDFTGIDSAVIAQCLDQVMSSSNDVNDYLSSHTPGEDRNGVRSRVEGKNEMMEYNVMTMRHTSSSSSSSTTTSFTRTKLIESIIRLAIVIGKTEELSVDKSFARFVDYYIEPKVLYATGLTPFPRRLVQSDEIEKVCIDYLQLIRRLHTRYGGCPEQFVALPQLLRLIGKNFTSKDARSIFILSKGPAVDNSRQSLTYGQFIEALCRLAVVLRNQRSSSAAAVKRDTKHTYATADEVRTVDDKIKRATGRLIKMMTHEKCGELGGDVISSVSLSKSLRYLMHVTTSKMG</sequence>
<gene>
    <name evidence="3" type="ORF">FOL46_010004</name>
    <name evidence="2" type="ORF">FOZ61_011058</name>
</gene>
<dbReference type="EMBL" id="JABAHT010000976">
    <property type="protein sequence ID" value="KAF4650746.1"/>
    <property type="molecule type" value="Genomic_DNA"/>
</dbReference>
<evidence type="ECO:0000256" key="1">
    <source>
        <dbReference type="SAM" id="MobiDB-lite"/>
    </source>
</evidence>
<name>A0A7J6KX17_PEROL</name>
<proteinExistence type="predicted"/>
<evidence type="ECO:0000313" key="4">
    <source>
        <dbReference type="Proteomes" id="UP000570595"/>
    </source>
</evidence>